<accession>A0ABP4JHS9</accession>
<keyword evidence="2" id="KW-1185">Reference proteome</keyword>
<reference evidence="2" key="1">
    <citation type="journal article" date="2019" name="Int. J. Syst. Evol. Microbiol.">
        <title>The Global Catalogue of Microorganisms (GCM) 10K type strain sequencing project: providing services to taxonomists for standard genome sequencing and annotation.</title>
        <authorList>
            <consortium name="The Broad Institute Genomics Platform"/>
            <consortium name="The Broad Institute Genome Sequencing Center for Infectious Disease"/>
            <person name="Wu L."/>
            <person name="Ma J."/>
        </authorList>
    </citation>
    <scope>NUCLEOTIDE SEQUENCE [LARGE SCALE GENOMIC DNA]</scope>
    <source>
        <strain evidence="2">JCM 11756</strain>
    </source>
</reference>
<name>A0ABP4JHS9_9ACTN</name>
<organism evidence="1 2">
    <name type="scientific">Streptomyces thermospinosisporus</name>
    <dbReference type="NCBI Taxonomy" id="161482"/>
    <lineage>
        <taxon>Bacteria</taxon>
        <taxon>Bacillati</taxon>
        <taxon>Actinomycetota</taxon>
        <taxon>Actinomycetes</taxon>
        <taxon>Kitasatosporales</taxon>
        <taxon>Streptomycetaceae</taxon>
        <taxon>Streptomyces</taxon>
    </lineage>
</organism>
<sequence>MAWCRIRTEYGRVGPPGKEPSIMAKSVRLGIIRARHDTSVPVIPDPACIAMLMTGDHALLRFWEDTSHGHLDFVDSPMFPWVDSVIGNDTSRLAQARAAVDALRARFPDPPEWPGLSGLVVITHPGERTVPNPQAGQPGQPATLTQSFDAGATVVDGLPVAVLPAMSCNHTFMCHEVGHVLGLDHTFGLDNNGTDWDPADANIVVGQEYGSPYDLMSSATFAGRFLGTGPTYFAEPTFTGPAVAGWPHPGAFSMGPNLSRANLHLFMPDALAGRVTEAAFPQPGAPVTARIVPASAPSGTCLLVLHPPGEPANGVGRVYVEYRVPEGWDAGMDPVGPSLSREGVVVHTVVEIPNKGPRAWYRGSVPTTSPDTDVAVATTPLVVRTTAVDPGRQWVDLSVTAGAAQTVEIVRGPQSDDVVGPVGEIQQTMTPCGDPLRRGTFATSTTARLGVRSTGFGGSGVPVDAPPVFTWTVGGVPLSAPGGNVSVPVDGTAFSLDYTLDPATSELQLTSRGGERYETPAVVTADGSGATASATAVFTAQGWTEGIHPEDEEKFDACLRRITERHQRMPAPFRRPSAEPPWSDLATRRRAEQAWLRQAFSLINRPPALDATGRGELSRLLQAQATPLAFIDALSEAGVDHSVPETDLTDWLRNPEFTPYPALAEALLLRLDNTPLRRPVFLDVIAFNYEHSPGKPSPRLLEEVDTAVLEPAVVEGWNVRYGETAAEFGQLLA</sequence>
<dbReference type="SUPFAM" id="SSF55486">
    <property type="entry name" value="Metalloproteases ('zincins'), catalytic domain"/>
    <property type="match status" value="1"/>
</dbReference>
<dbReference type="EMBL" id="BAAAIZ010000030">
    <property type="protein sequence ID" value="GAA1422187.1"/>
    <property type="molecule type" value="Genomic_DNA"/>
</dbReference>
<comment type="caution">
    <text evidence="1">The sequence shown here is derived from an EMBL/GenBank/DDBJ whole genome shotgun (WGS) entry which is preliminary data.</text>
</comment>
<gene>
    <name evidence="1" type="ORF">GCM10009601_23230</name>
</gene>
<dbReference type="Proteomes" id="UP001500973">
    <property type="component" value="Unassembled WGS sequence"/>
</dbReference>
<evidence type="ECO:0000313" key="1">
    <source>
        <dbReference type="EMBL" id="GAA1422187.1"/>
    </source>
</evidence>
<protein>
    <submittedName>
        <fullName evidence="1">Uncharacterized protein</fullName>
    </submittedName>
</protein>
<evidence type="ECO:0000313" key="2">
    <source>
        <dbReference type="Proteomes" id="UP001500973"/>
    </source>
</evidence>
<proteinExistence type="predicted"/>